<dbReference type="Proteomes" id="UP000001744">
    <property type="component" value="Unassembled WGS sequence"/>
</dbReference>
<dbReference type="PROSITE" id="PS00107">
    <property type="entry name" value="PROTEIN_KINASE_ATP"/>
    <property type="match status" value="1"/>
</dbReference>
<dbReference type="InterPro" id="IPR017441">
    <property type="entry name" value="Protein_kinase_ATP_BS"/>
</dbReference>
<dbReference type="FunFam" id="1.10.510.10:FF:000571">
    <property type="entry name" value="Maternal embryonic leucine zipper kinase"/>
    <property type="match status" value="1"/>
</dbReference>
<dbReference type="GO" id="GO:0042149">
    <property type="term" value="P:cellular response to glucose starvation"/>
    <property type="evidence" value="ECO:0007669"/>
    <property type="project" value="EnsemblFungi"/>
</dbReference>
<feature type="compositionally biased region" description="Polar residues" evidence="10">
    <location>
        <begin position="1"/>
        <end position="21"/>
    </location>
</feature>
<dbReference type="OrthoDB" id="68483at2759"/>
<keyword evidence="2" id="KW-0723">Serine/threonine-protein kinase</keyword>
<keyword evidence="4 9" id="KW-0547">Nucleotide-binding</keyword>
<reference evidence="12 14" key="1">
    <citation type="journal article" date="2011" name="Science">
        <title>Comparative functional genomics of the fission yeasts.</title>
        <authorList>
            <person name="Rhind N."/>
            <person name="Chen Z."/>
            <person name="Yassour M."/>
            <person name="Thompson D.A."/>
            <person name="Haas B.J."/>
            <person name="Habib N."/>
            <person name="Wapinski I."/>
            <person name="Roy S."/>
            <person name="Lin M.F."/>
            <person name="Heiman D.I."/>
            <person name="Young S.K."/>
            <person name="Furuya K."/>
            <person name="Guo Y."/>
            <person name="Pidoux A."/>
            <person name="Chen H.M."/>
            <person name="Robbertse B."/>
            <person name="Goldberg J.M."/>
            <person name="Aoki K."/>
            <person name="Bayne E.H."/>
            <person name="Berlin A.M."/>
            <person name="Desjardins C.A."/>
            <person name="Dobbs E."/>
            <person name="Dukaj L."/>
            <person name="Fan L."/>
            <person name="FitzGerald M.G."/>
            <person name="French C."/>
            <person name="Gujja S."/>
            <person name="Hansen K."/>
            <person name="Keifenheim D."/>
            <person name="Levin J.Z."/>
            <person name="Mosher R.A."/>
            <person name="Mueller C.A."/>
            <person name="Pfiffner J."/>
            <person name="Priest M."/>
            <person name="Russ C."/>
            <person name="Smialowska A."/>
            <person name="Swoboda P."/>
            <person name="Sykes S.M."/>
            <person name="Vaughn M."/>
            <person name="Vengrova S."/>
            <person name="Yoder R."/>
            <person name="Zeng Q."/>
            <person name="Allshire R."/>
            <person name="Baulcombe D."/>
            <person name="Birren B.W."/>
            <person name="Brown W."/>
            <person name="Ekwall K."/>
            <person name="Kellis M."/>
            <person name="Leatherwood J."/>
            <person name="Levin H."/>
            <person name="Margalit H."/>
            <person name="Martienssen R."/>
            <person name="Nieduszynski C.A."/>
            <person name="Spatafora J.W."/>
            <person name="Friedman N."/>
            <person name="Dalgaard J.Z."/>
            <person name="Baumann P."/>
            <person name="Niki H."/>
            <person name="Regev A."/>
            <person name="Nusbaum C."/>
        </authorList>
    </citation>
    <scope>NUCLEOTIDE SEQUENCE [LARGE SCALE GENOMIC DNA]</scope>
    <source>
        <strain evidence="14">yFS275 / FY16936</strain>
    </source>
</reference>
<dbReference type="HOGENOM" id="CLU_021055_0_0_1"/>
<name>B6K4D0_SCHJY</name>
<dbReference type="eggNOG" id="KOG0585">
    <property type="taxonomic scope" value="Eukaryota"/>
</dbReference>
<feature type="compositionally biased region" description="Basic and acidic residues" evidence="10">
    <location>
        <begin position="23"/>
        <end position="35"/>
    </location>
</feature>
<evidence type="ECO:0000256" key="2">
    <source>
        <dbReference type="ARBA" id="ARBA00022527"/>
    </source>
</evidence>
<dbReference type="OMA" id="DIREGCP"/>
<dbReference type="RefSeq" id="XP_002174630.2">
    <property type="nucleotide sequence ID" value="XM_002174594.2"/>
</dbReference>
<evidence type="ECO:0000256" key="3">
    <source>
        <dbReference type="ARBA" id="ARBA00022679"/>
    </source>
</evidence>
<dbReference type="Gene3D" id="1.10.510.10">
    <property type="entry name" value="Transferase(Phosphotransferase) domain 1"/>
    <property type="match status" value="1"/>
</dbReference>
<dbReference type="EC" id="2.7.11.1" evidence="1"/>
<dbReference type="JaponicusDB" id="SJAG_03486">
    <property type="gene designation" value="ssp1"/>
</dbReference>
<feature type="region of interest" description="Disordered" evidence="10">
    <location>
        <begin position="654"/>
        <end position="683"/>
    </location>
</feature>
<dbReference type="GO" id="GO:0005524">
    <property type="term" value="F:ATP binding"/>
    <property type="evidence" value="ECO:0007669"/>
    <property type="project" value="UniProtKB-UniRule"/>
</dbReference>
<dbReference type="GO" id="GO:0007165">
    <property type="term" value="P:signal transduction"/>
    <property type="evidence" value="ECO:0000318"/>
    <property type="project" value="GO_Central"/>
</dbReference>
<feature type="region of interest" description="Disordered" evidence="10">
    <location>
        <begin position="725"/>
        <end position="762"/>
    </location>
</feature>
<organism evidence="12 14">
    <name type="scientific">Schizosaccharomyces japonicus (strain yFS275 / FY16936)</name>
    <name type="common">Fission yeast</name>
    <dbReference type="NCBI Taxonomy" id="402676"/>
    <lineage>
        <taxon>Eukaryota</taxon>
        <taxon>Fungi</taxon>
        <taxon>Dikarya</taxon>
        <taxon>Ascomycota</taxon>
        <taxon>Taphrinomycotina</taxon>
        <taxon>Schizosaccharomycetes</taxon>
        <taxon>Schizosaccharomycetales</taxon>
        <taxon>Schizosaccharomycetaceae</taxon>
        <taxon>Schizosaccharomyces</taxon>
    </lineage>
</organism>
<dbReference type="GO" id="GO:1902716">
    <property type="term" value="C:cell cortex of growing cell tip"/>
    <property type="evidence" value="ECO:0007669"/>
    <property type="project" value="EnsemblFungi"/>
</dbReference>
<feature type="region of interest" description="Disordered" evidence="10">
    <location>
        <begin position="1"/>
        <end position="53"/>
    </location>
</feature>
<dbReference type="PANTHER" id="PTHR43895:SF152">
    <property type="entry name" value="SERINE_THREONINE-PROTEIN KINASE TOS3"/>
    <property type="match status" value="1"/>
</dbReference>
<sequence length="762" mass="84771">MASQMVLNHPTASSLTNSVTQHEAAEIDHDSERRTSSPYSRRVSGRSIDSGVRGGLVRDGGFEDIREGCPLQCTEHHQCLSSVTEGRHGTGIYGDGSGSGGVSSNKSNGYLNVIGKDIRTPVSAAAWRSQDSLGHRSRSSLPHNASALHSTADFPRKRNYSFGGTPASANALHSHRGLSTLTHSWTFQPGVDDVDSYNDNFDEVQLQWKRLQEWGEVKETKKIRKRFDKQSGRKVINHYEILREIGRGMHGKVKLGRDVETGEHVAIKIIEKIEPRPKLGHLHSSSQRDKVHREIAILKKCKHPNVVRLREVIDDPASTKVYLVLEYMSGGELQWTSFGEPVLSVDEARKAFRDVVLGLEYLHYQGIIHRDIKPANLLLNSVHCVKISDFGVSFIASQGMSEDSDVELAKTVGTPAFFAPELCWTDIDRPRPKITEAIDVWALGATLYCLLFGRCPFEADVEFELFDRIVNQELEIPAEPDIGDDGRDLLSRLLAKDPKDRITLAEAKRHSWTLRRLKDPKTWVDSTDPKALDRVKVSSKDVASAISIVERIRRKLGKLFHFTRKSLTQTVTPNQSDNRVPAGDAVFRSHSAKEPTRANQASDAHDVTSELTSHFSDMSLGGAARMPNAFSNTPPTAHFDQRSYSYDFYCDDDDDDDDSSWDEEGDSCNFSLYDENNQTDSANDDSVLWIDTSRMQSSPVLHNYAYPSETSDQNGLDSADALVFTPKHNETKAPVVEQQTSNSVTPSPSQVPSPSSLDAPTY</sequence>
<dbReference type="Pfam" id="PF00069">
    <property type="entry name" value="Pkinase"/>
    <property type="match status" value="1"/>
</dbReference>
<feature type="compositionally biased region" description="Acidic residues" evidence="10">
    <location>
        <begin position="654"/>
        <end position="666"/>
    </location>
</feature>
<dbReference type="GO" id="GO:0032956">
    <property type="term" value="P:regulation of actin cytoskeleton organization"/>
    <property type="evidence" value="ECO:0007669"/>
    <property type="project" value="EnsemblFungi"/>
</dbReference>
<dbReference type="CDD" id="cd14008">
    <property type="entry name" value="STKc_LKB1_CaMKK"/>
    <property type="match status" value="1"/>
</dbReference>
<feature type="compositionally biased region" description="Polar residues" evidence="10">
    <location>
        <begin position="668"/>
        <end position="681"/>
    </location>
</feature>
<dbReference type="GO" id="GO:0010971">
    <property type="term" value="P:positive regulation of G2/M transition of mitotic cell cycle"/>
    <property type="evidence" value="ECO:0007669"/>
    <property type="project" value="EnsemblFungi"/>
</dbReference>
<feature type="binding site" evidence="9">
    <location>
        <position position="268"/>
    </location>
    <ligand>
        <name>ATP</name>
        <dbReference type="ChEBI" id="CHEBI:30616"/>
    </ligand>
</feature>
<dbReference type="PROSITE" id="PS00108">
    <property type="entry name" value="PROTEIN_KINASE_ST"/>
    <property type="match status" value="1"/>
</dbReference>
<dbReference type="InterPro" id="IPR008271">
    <property type="entry name" value="Ser/Thr_kinase_AS"/>
</dbReference>
<dbReference type="STRING" id="402676.B6K4D0"/>
<evidence type="ECO:0000256" key="8">
    <source>
        <dbReference type="ARBA" id="ARBA00048679"/>
    </source>
</evidence>
<keyword evidence="6 9" id="KW-0067">ATP-binding</keyword>
<dbReference type="GO" id="GO:0032153">
    <property type="term" value="C:cell division site"/>
    <property type="evidence" value="ECO:0007669"/>
    <property type="project" value="EnsemblFungi"/>
</dbReference>
<dbReference type="SMART" id="SM00220">
    <property type="entry name" value="S_TKc"/>
    <property type="match status" value="1"/>
</dbReference>
<keyword evidence="5 12" id="KW-0418">Kinase</keyword>
<comment type="catalytic activity">
    <reaction evidence="7">
        <text>L-threonyl-[protein] + ATP = O-phospho-L-threonyl-[protein] + ADP + H(+)</text>
        <dbReference type="Rhea" id="RHEA:46608"/>
        <dbReference type="Rhea" id="RHEA-COMP:11060"/>
        <dbReference type="Rhea" id="RHEA-COMP:11605"/>
        <dbReference type="ChEBI" id="CHEBI:15378"/>
        <dbReference type="ChEBI" id="CHEBI:30013"/>
        <dbReference type="ChEBI" id="CHEBI:30616"/>
        <dbReference type="ChEBI" id="CHEBI:61977"/>
        <dbReference type="ChEBI" id="CHEBI:456216"/>
        <dbReference type="EC" id="2.7.11.1"/>
    </reaction>
</comment>
<evidence type="ECO:0000313" key="13">
    <source>
        <dbReference type="JaponicusDB" id="SJAG_03486"/>
    </source>
</evidence>
<dbReference type="PANTHER" id="PTHR43895">
    <property type="entry name" value="CALCIUM/CALMODULIN-DEPENDENT PROTEIN KINASE KINASE-RELATED"/>
    <property type="match status" value="1"/>
</dbReference>
<keyword evidence="14" id="KW-1185">Reference proteome</keyword>
<protein>
    <recommendedName>
        <fullName evidence="1">non-specific serine/threonine protein kinase</fullName>
        <ecNumber evidence="1">2.7.11.1</ecNumber>
    </recommendedName>
</protein>
<evidence type="ECO:0000256" key="5">
    <source>
        <dbReference type="ARBA" id="ARBA00022777"/>
    </source>
</evidence>
<dbReference type="EMBL" id="KE651167">
    <property type="protein sequence ID" value="EEB08337.2"/>
    <property type="molecule type" value="Genomic_DNA"/>
</dbReference>
<dbReference type="InterPro" id="IPR000719">
    <property type="entry name" value="Prot_kinase_dom"/>
</dbReference>
<dbReference type="AlphaFoldDB" id="B6K4D0"/>
<accession>B6K4D0</accession>
<feature type="domain" description="Protein kinase" evidence="11">
    <location>
        <begin position="239"/>
        <end position="513"/>
    </location>
</feature>
<dbReference type="GO" id="GO:1904262">
    <property type="term" value="P:negative regulation of TORC1 signaling"/>
    <property type="evidence" value="ECO:0007669"/>
    <property type="project" value="EnsemblFungi"/>
</dbReference>
<dbReference type="VEuPathDB" id="FungiDB:SJAG_03486"/>
<evidence type="ECO:0000256" key="9">
    <source>
        <dbReference type="PROSITE-ProRule" id="PRU10141"/>
    </source>
</evidence>
<comment type="catalytic activity">
    <reaction evidence="8">
        <text>L-seryl-[protein] + ATP = O-phospho-L-seryl-[protein] + ADP + H(+)</text>
        <dbReference type="Rhea" id="RHEA:17989"/>
        <dbReference type="Rhea" id="RHEA-COMP:9863"/>
        <dbReference type="Rhea" id="RHEA-COMP:11604"/>
        <dbReference type="ChEBI" id="CHEBI:15378"/>
        <dbReference type="ChEBI" id="CHEBI:29999"/>
        <dbReference type="ChEBI" id="CHEBI:30616"/>
        <dbReference type="ChEBI" id="CHEBI:83421"/>
        <dbReference type="ChEBI" id="CHEBI:456216"/>
        <dbReference type="EC" id="2.7.11.1"/>
    </reaction>
</comment>
<dbReference type="PROSITE" id="PS50011">
    <property type="entry name" value="PROTEIN_KINASE_DOM"/>
    <property type="match status" value="1"/>
</dbReference>
<evidence type="ECO:0000259" key="11">
    <source>
        <dbReference type="PROSITE" id="PS50011"/>
    </source>
</evidence>
<dbReference type="GO" id="GO:0051523">
    <property type="term" value="P:cell growth mode switching, monopolar to bipolar"/>
    <property type="evidence" value="ECO:0007669"/>
    <property type="project" value="EnsemblFungi"/>
</dbReference>
<feature type="compositionally biased region" description="Low complexity" evidence="10">
    <location>
        <begin position="738"/>
        <end position="756"/>
    </location>
</feature>
<evidence type="ECO:0000256" key="10">
    <source>
        <dbReference type="SAM" id="MobiDB-lite"/>
    </source>
</evidence>
<proteinExistence type="predicted"/>
<dbReference type="SUPFAM" id="SSF56112">
    <property type="entry name" value="Protein kinase-like (PK-like)"/>
    <property type="match status" value="1"/>
</dbReference>
<evidence type="ECO:0000256" key="1">
    <source>
        <dbReference type="ARBA" id="ARBA00012513"/>
    </source>
</evidence>
<keyword evidence="3" id="KW-0808">Transferase</keyword>
<dbReference type="GO" id="GO:0004674">
    <property type="term" value="F:protein serine/threonine kinase activity"/>
    <property type="evidence" value="ECO:0000318"/>
    <property type="project" value="GO_Central"/>
</dbReference>
<evidence type="ECO:0000256" key="7">
    <source>
        <dbReference type="ARBA" id="ARBA00047899"/>
    </source>
</evidence>
<evidence type="ECO:0000256" key="6">
    <source>
        <dbReference type="ARBA" id="ARBA00022840"/>
    </source>
</evidence>
<dbReference type="FunFam" id="3.30.200.20:FF:000206">
    <property type="entry name" value="Serine/threonine-protein kinase Ssp1"/>
    <property type="match status" value="1"/>
</dbReference>
<evidence type="ECO:0000313" key="12">
    <source>
        <dbReference type="EMBL" id="EEB08337.2"/>
    </source>
</evidence>
<evidence type="ECO:0000256" key="4">
    <source>
        <dbReference type="ARBA" id="ARBA00022741"/>
    </source>
</evidence>
<dbReference type="GeneID" id="7051681"/>
<gene>
    <name evidence="13" type="primary">ssp1</name>
    <name evidence="12" type="ORF">SJAG_03486</name>
</gene>
<dbReference type="InterPro" id="IPR011009">
    <property type="entry name" value="Kinase-like_dom_sf"/>
</dbReference>
<evidence type="ECO:0000313" key="14">
    <source>
        <dbReference type="Proteomes" id="UP000001744"/>
    </source>
</evidence>